<feature type="region of interest" description="Disordered" evidence="1">
    <location>
        <begin position="160"/>
        <end position="180"/>
    </location>
</feature>
<dbReference type="EMBL" id="CATQJL010000305">
    <property type="protein sequence ID" value="CAJ0603362.1"/>
    <property type="molecule type" value="Genomic_DNA"/>
</dbReference>
<gene>
    <name evidence="2" type="ORF">CYNAS_LOCUS15345</name>
</gene>
<dbReference type="AlphaFoldDB" id="A0AA36H3N5"/>
<accession>A0AA36H3N5</accession>
<evidence type="ECO:0000313" key="2">
    <source>
        <dbReference type="EMBL" id="CAJ0603362.1"/>
    </source>
</evidence>
<protein>
    <submittedName>
        <fullName evidence="2">Uncharacterized protein</fullName>
    </submittedName>
</protein>
<dbReference type="InterPro" id="IPR001969">
    <property type="entry name" value="Aspartic_peptidase_AS"/>
</dbReference>
<dbReference type="SUPFAM" id="SSF50630">
    <property type="entry name" value="Acid proteases"/>
    <property type="match status" value="1"/>
</dbReference>
<dbReference type="CDD" id="cd00303">
    <property type="entry name" value="retropepsin_like"/>
    <property type="match status" value="1"/>
</dbReference>
<dbReference type="GO" id="GO:0006508">
    <property type="term" value="P:proteolysis"/>
    <property type="evidence" value="ECO:0007669"/>
    <property type="project" value="InterPro"/>
</dbReference>
<feature type="compositionally biased region" description="Basic and acidic residues" evidence="1">
    <location>
        <begin position="166"/>
        <end position="180"/>
    </location>
</feature>
<dbReference type="GO" id="GO:0004190">
    <property type="term" value="F:aspartic-type endopeptidase activity"/>
    <property type="evidence" value="ECO:0007669"/>
    <property type="project" value="InterPro"/>
</dbReference>
<keyword evidence="3" id="KW-1185">Reference proteome</keyword>
<reference evidence="2" key="1">
    <citation type="submission" date="2023-07" db="EMBL/GenBank/DDBJ databases">
        <authorList>
            <consortium name="CYATHOMIX"/>
        </authorList>
    </citation>
    <scope>NUCLEOTIDE SEQUENCE</scope>
    <source>
        <strain evidence="2">N/A</strain>
    </source>
</reference>
<organism evidence="2 3">
    <name type="scientific">Cylicocyclus nassatus</name>
    <name type="common">Nematode worm</name>
    <dbReference type="NCBI Taxonomy" id="53992"/>
    <lineage>
        <taxon>Eukaryota</taxon>
        <taxon>Metazoa</taxon>
        <taxon>Ecdysozoa</taxon>
        <taxon>Nematoda</taxon>
        <taxon>Chromadorea</taxon>
        <taxon>Rhabditida</taxon>
        <taxon>Rhabditina</taxon>
        <taxon>Rhabditomorpha</taxon>
        <taxon>Strongyloidea</taxon>
        <taxon>Strongylidae</taxon>
        <taxon>Cylicocyclus</taxon>
    </lineage>
</organism>
<name>A0AA36H3N5_CYLNA</name>
<dbReference type="InterPro" id="IPR021109">
    <property type="entry name" value="Peptidase_aspartic_dom_sf"/>
</dbReference>
<sequence length="209" mass="23189">MIDLASTFARKGIKQRGVNAISEEEETELGGRLFIPCIYIKGTKKARLPYVKTTIFDKTFTALIDSGSAISCTSLSALRSLNLDVSPQNNCSKAYAANGNFSMNYTVHVLKDEECPAPALLGSDFLRHLNELGMKMTPNPKPRNNKNLDEAPTWDTLSIQSDSSEESIRVGAHGDWREKSTPLDIEGYSFRRLSETTSLRAEDQPQLNK</sequence>
<comment type="caution">
    <text evidence="2">The sequence shown here is derived from an EMBL/GenBank/DDBJ whole genome shotgun (WGS) entry which is preliminary data.</text>
</comment>
<evidence type="ECO:0000313" key="3">
    <source>
        <dbReference type="Proteomes" id="UP001176961"/>
    </source>
</evidence>
<dbReference type="Gene3D" id="2.40.70.10">
    <property type="entry name" value="Acid Proteases"/>
    <property type="match status" value="1"/>
</dbReference>
<dbReference type="PROSITE" id="PS00141">
    <property type="entry name" value="ASP_PROTEASE"/>
    <property type="match status" value="1"/>
</dbReference>
<dbReference type="Proteomes" id="UP001176961">
    <property type="component" value="Unassembled WGS sequence"/>
</dbReference>
<proteinExistence type="predicted"/>
<evidence type="ECO:0000256" key="1">
    <source>
        <dbReference type="SAM" id="MobiDB-lite"/>
    </source>
</evidence>